<comment type="function">
    <text evidence="7">May be involved in telomere capping.</text>
</comment>
<dbReference type="SUPFAM" id="SSF56436">
    <property type="entry name" value="C-type lectin-like"/>
    <property type="match status" value="1"/>
</dbReference>
<evidence type="ECO:0000313" key="14">
    <source>
        <dbReference type="Proteomes" id="UP000236544"/>
    </source>
</evidence>
<evidence type="ECO:0000259" key="12">
    <source>
        <dbReference type="Pfam" id="PF25506"/>
    </source>
</evidence>
<keyword evidence="6" id="KW-0325">Glycoprotein</keyword>
<dbReference type="GO" id="GO:0016020">
    <property type="term" value="C:membrane"/>
    <property type="evidence" value="ECO:0007669"/>
    <property type="project" value="UniProtKB-SubCell"/>
</dbReference>
<feature type="domain" description="MTC6 partial TIM-barrel" evidence="12">
    <location>
        <begin position="24"/>
        <end position="304"/>
    </location>
</feature>
<dbReference type="PANTHER" id="PTHR35518:SF2">
    <property type="entry name" value="MAINTENANCE OF TELOMERE CAPPING PROTEIN 6"/>
    <property type="match status" value="1"/>
</dbReference>
<name>A0A0P1KNG4_9SACH</name>
<evidence type="ECO:0000256" key="10">
    <source>
        <dbReference type="SAM" id="Phobius"/>
    </source>
</evidence>
<evidence type="ECO:0000256" key="5">
    <source>
        <dbReference type="ARBA" id="ARBA00023136"/>
    </source>
</evidence>
<keyword evidence="3 11" id="KW-0732">Signal</keyword>
<protein>
    <recommendedName>
        <fullName evidence="9">Maintenance of telomere capping protein 6</fullName>
    </recommendedName>
</protein>
<gene>
    <name evidence="13" type="ORF">LAQU0_S03e00188g</name>
</gene>
<dbReference type="PANTHER" id="PTHR35518">
    <property type="entry name" value="MAINTENANCE OF TELOMOERE CAPPING"/>
    <property type="match status" value="1"/>
</dbReference>
<comment type="similarity">
    <text evidence="8">Belongs to the MTC6 family.</text>
</comment>
<proteinExistence type="inferred from homology"/>
<dbReference type="OrthoDB" id="5573651at2759"/>
<evidence type="ECO:0000256" key="4">
    <source>
        <dbReference type="ARBA" id="ARBA00022989"/>
    </source>
</evidence>
<sequence length="503" mass="56016">MNRVVYGLLLTLVLSAVRGQNFWPVLSSNSLIALRSQRDVLSNISIDKVPVVGVQLNDVAFRGTSNETESLGVLASLLNVGVQAYMMDIEFDKSYNLTISGSNTSFGTTLSTIKRFISSTNNYLNADILVLLLRLKQSQNASTEGTPASYPNITAILDLYLGSSAIYTPSQLMYDRSSGNVAPSYGNLNSPDWPSLNYFLYSIQKRVTVFYVDTASSDALQSPVIFNSSSLNYKTSNTSITCPLTNNAQVLDMSNLGWRFLQKDFSSDDIGEYTRCGYSPIIDKNYSPDSIKTISNVLENSLLWSWAPNEPDTSDNARSNSTSLVARRCAVVNYTKSNSSSYWTVANCYDRKRALCKRDGNDFEWAVTQDSASYFSHHDQDGNGFCPENFSLSLPQTALQEKSLDNYLSQLSPDTWEIWIDLNSVSVPDCWVPDGPYASCPYQKEVSARNFVSMITPVSVFAFVTIVMLIMLSWRRVPIQDNRKRWKRVINSRLGSKAEGVPA</sequence>
<evidence type="ECO:0000313" key="13">
    <source>
        <dbReference type="EMBL" id="CUS21334.1"/>
    </source>
</evidence>
<evidence type="ECO:0000256" key="7">
    <source>
        <dbReference type="ARBA" id="ARBA00037703"/>
    </source>
</evidence>
<keyword evidence="5 10" id="KW-0472">Membrane</keyword>
<evidence type="ECO:0000256" key="3">
    <source>
        <dbReference type="ARBA" id="ARBA00022729"/>
    </source>
</evidence>
<keyword evidence="2 10" id="KW-0812">Transmembrane</keyword>
<dbReference type="InterPro" id="IPR016187">
    <property type="entry name" value="CTDL_fold"/>
</dbReference>
<comment type="subcellular location">
    <subcellularLocation>
        <location evidence="1">Membrane</location>
        <topology evidence="1">Single-pass type I membrane protein</topology>
    </subcellularLocation>
</comment>
<feature type="signal peptide" evidence="11">
    <location>
        <begin position="1"/>
        <end position="19"/>
    </location>
</feature>
<evidence type="ECO:0000256" key="6">
    <source>
        <dbReference type="ARBA" id="ARBA00023180"/>
    </source>
</evidence>
<dbReference type="InterPro" id="IPR051008">
    <property type="entry name" value="Telomere_Capping_Maintenance"/>
</dbReference>
<dbReference type="EMBL" id="LN890565">
    <property type="protein sequence ID" value="CUS21334.1"/>
    <property type="molecule type" value="Genomic_DNA"/>
</dbReference>
<reference evidence="14" key="1">
    <citation type="submission" date="2015-10" db="EMBL/GenBank/DDBJ databases">
        <authorList>
            <person name="Devillers H."/>
        </authorList>
    </citation>
    <scope>NUCLEOTIDE SEQUENCE [LARGE SCALE GENOMIC DNA]</scope>
</reference>
<accession>A0A0P1KNG4</accession>
<keyword evidence="14" id="KW-1185">Reference proteome</keyword>
<evidence type="ECO:0000256" key="9">
    <source>
        <dbReference type="ARBA" id="ARBA00039865"/>
    </source>
</evidence>
<dbReference type="InterPro" id="IPR057530">
    <property type="entry name" value="TIM-barrel_MTC6"/>
</dbReference>
<organism evidence="13 14">
    <name type="scientific">Lachancea quebecensis</name>
    <dbReference type="NCBI Taxonomy" id="1654605"/>
    <lineage>
        <taxon>Eukaryota</taxon>
        <taxon>Fungi</taxon>
        <taxon>Dikarya</taxon>
        <taxon>Ascomycota</taxon>
        <taxon>Saccharomycotina</taxon>
        <taxon>Saccharomycetes</taxon>
        <taxon>Saccharomycetales</taxon>
        <taxon>Saccharomycetaceae</taxon>
        <taxon>Lachancea</taxon>
    </lineage>
</organism>
<feature type="chain" id="PRO_5006066440" description="Maintenance of telomere capping protein 6" evidence="11">
    <location>
        <begin position="20"/>
        <end position="503"/>
    </location>
</feature>
<evidence type="ECO:0000256" key="2">
    <source>
        <dbReference type="ARBA" id="ARBA00022692"/>
    </source>
</evidence>
<dbReference type="Pfam" id="PF25506">
    <property type="entry name" value="TIM-barrel_MTC6"/>
    <property type="match status" value="1"/>
</dbReference>
<keyword evidence="4 10" id="KW-1133">Transmembrane helix</keyword>
<dbReference type="AlphaFoldDB" id="A0A0P1KNG4"/>
<evidence type="ECO:0000256" key="11">
    <source>
        <dbReference type="SAM" id="SignalP"/>
    </source>
</evidence>
<evidence type="ECO:0000256" key="8">
    <source>
        <dbReference type="ARBA" id="ARBA00038159"/>
    </source>
</evidence>
<dbReference type="Proteomes" id="UP000236544">
    <property type="component" value="Unassembled WGS sequence"/>
</dbReference>
<evidence type="ECO:0000256" key="1">
    <source>
        <dbReference type="ARBA" id="ARBA00004479"/>
    </source>
</evidence>
<feature type="transmembrane region" description="Helical" evidence="10">
    <location>
        <begin position="451"/>
        <end position="474"/>
    </location>
</feature>